<keyword evidence="2" id="KW-0539">Nucleus</keyword>
<dbReference type="GO" id="GO:0005634">
    <property type="term" value="C:nucleus"/>
    <property type="evidence" value="ECO:0007669"/>
    <property type="project" value="UniProtKB-SubCell"/>
</dbReference>
<protein>
    <recommendedName>
        <fullName evidence="6">Basic immunoglobulin-like variable motif-containing protein</fullName>
    </recommendedName>
</protein>
<comment type="subcellular location">
    <subcellularLocation>
        <location evidence="1">Nucleus</location>
    </subcellularLocation>
</comment>
<evidence type="ECO:0008006" key="6">
    <source>
        <dbReference type="Google" id="ProtNLM"/>
    </source>
</evidence>
<feature type="signal peptide" evidence="3">
    <location>
        <begin position="1"/>
        <end position="18"/>
    </location>
</feature>
<accession>A0AAD9JM53</accession>
<dbReference type="PANTHER" id="PTHR16171">
    <property type="entry name" value="DNA REPAIR PROTEIN COMPLEMENTING XP-G CELLS-RELATED"/>
    <property type="match status" value="1"/>
</dbReference>
<dbReference type="AlphaFoldDB" id="A0AAD9JM53"/>
<comment type="caution">
    <text evidence="4">The sequence shown here is derived from an EMBL/GenBank/DDBJ whole genome shotgun (WGS) entry which is preliminary data.</text>
</comment>
<proteinExistence type="predicted"/>
<evidence type="ECO:0000313" key="4">
    <source>
        <dbReference type="EMBL" id="KAK2155547.1"/>
    </source>
</evidence>
<dbReference type="Proteomes" id="UP001208570">
    <property type="component" value="Unassembled WGS sequence"/>
</dbReference>
<evidence type="ECO:0000256" key="3">
    <source>
        <dbReference type="SAM" id="SignalP"/>
    </source>
</evidence>
<evidence type="ECO:0000256" key="1">
    <source>
        <dbReference type="ARBA" id="ARBA00004123"/>
    </source>
</evidence>
<keyword evidence="5" id="KW-1185">Reference proteome</keyword>
<feature type="chain" id="PRO_5042093393" description="Basic immunoglobulin-like variable motif-containing protein" evidence="3">
    <location>
        <begin position="19"/>
        <end position="310"/>
    </location>
</feature>
<evidence type="ECO:0000313" key="5">
    <source>
        <dbReference type="Proteomes" id="UP001208570"/>
    </source>
</evidence>
<name>A0AAD9JM53_9ANNE</name>
<gene>
    <name evidence="4" type="ORF">LSH36_237g04007</name>
</gene>
<sequence length="310" mass="35563">MGLTTNIFLALLLTPLRLHPISQEEALLILGFEPPFADIRFGPFTGNQTLMRWFRQLNRHFGVSGQCHFLYKPHGCNKTEGITDEQALKALKKGLRGNVTTYIYHCQNHYFCPIGYEDVPHLARHAYRTDLQQDQVDTWILIGDTSMKHPTIHSKRWDDIVMDLNMENPNYINIRQLWKGPMKRKTKKVGGNLHCIMAFKKSPSKDGMDRRRHDRMMDNSTESDVKSAIPVCGDLGLKKWCLELRSDDVTDERHVTPETGNPDNYFYVPHGEELLDVQSGCVSDGDNVVKCVDDDSEPDYTVEPNICTRL</sequence>
<organism evidence="4 5">
    <name type="scientific">Paralvinella palmiformis</name>
    <dbReference type="NCBI Taxonomy" id="53620"/>
    <lineage>
        <taxon>Eukaryota</taxon>
        <taxon>Metazoa</taxon>
        <taxon>Spiralia</taxon>
        <taxon>Lophotrochozoa</taxon>
        <taxon>Annelida</taxon>
        <taxon>Polychaeta</taxon>
        <taxon>Sedentaria</taxon>
        <taxon>Canalipalpata</taxon>
        <taxon>Terebellida</taxon>
        <taxon>Terebelliformia</taxon>
        <taxon>Alvinellidae</taxon>
        <taxon>Paralvinella</taxon>
    </lineage>
</organism>
<reference evidence="4" key="1">
    <citation type="journal article" date="2023" name="Mol. Biol. Evol.">
        <title>Third-Generation Sequencing Reveals the Adaptive Role of the Epigenome in Three Deep-Sea Polychaetes.</title>
        <authorList>
            <person name="Perez M."/>
            <person name="Aroh O."/>
            <person name="Sun Y."/>
            <person name="Lan Y."/>
            <person name="Juniper S.K."/>
            <person name="Young C.R."/>
            <person name="Angers B."/>
            <person name="Qian P.Y."/>
        </authorList>
    </citation>
    <scope>NUCLEOTIDE SEQUENCE</scope>
    <source>
        <strain evidence="4">P08H-3</strain>
    </source>
</reference>
<keyword evidence="3" id="KW-0732">Signal</keyword>
<dbReference type="PANTHER" id="PTHR16171:SF12">
    <property type="entry name" value="BASIC IMMUNOGLOBULIN-LIKE VARIABLE MOTIF-CONTAINING PROTEIN"/>
    <property type="match status" value="1"/>
</dbReference>
<evidence type="ECO:0000256" key="2">
    <source>
        <dbReference type="ARBA" id="ARBA00023242"/>
    </source>
</evidence>
<dbReference type="EMBL" id="JAODUP010000237">
    <property type="protein sequence ID" value="KAK2155547.1"/>
    <property type="molecule type" value="Genomic_DNA"/>
</dbReference>